<protein>
    <submittedName>
        <fullName evidence="1">Uncharacterized protein</fullName>
    </submittedName>
</protein>
<gene>
    <name evidence="1" type="ORF">C462_16416</name>
</gene>
<proteinExistence type="predicted"/>
<dbReference type="EMBL" id="AOJJ01000107">
    <property type="protein sequence ID" value="EMA65930.1"/>
    <property type="molecule type" value="Genomic_DNA"/>
</dbReference>
<dbReference type="Proteomes" id="UP000011528">
    <property type="component" value="Unassembled WGS sequence"/>
</dbReference>
<evidence type="ECO:0000313" key="2">
    <source>
        <dbReference type="Proteomes" id="UP000011528"/>
    </source>
</evidence>
<name>M0PAS7_9EURY</name>
<reference evidence="1 2" key="1">
    <citation type="journal article" date="2014" name="PLoS Genet.">
        <title>Phylogenetically driven sequencing of extremely halophilic archaea reveals strategies for static and dynamic osmo-response.</title>
        <authorList>
            <person name="Becker E.A."/>
            <person name="Seitzer P.M."/>
            <person name="Tritt A."/>
            <person name="Larsen D."/>
            <person name="Krusor M."/>
            <person name="Yao A.I."/>
            <person name="Wu D."/>
            <person name="Madern D."/>
            <person name="Eisen J.A."/>
            <person name="Darling A.E."/>
            <person name="Facciotti M.T."/>
        </authorList>
    </citation>
    <scope>NUCLEOTIDE SEQUENCE [LARGE SCALE GENOMIC DNA]</scope>
    <source>
        <strain evidence="1 2">JCM 13916</strain>
    </source>
</reference>
<accession>M0PAS7</accession>
<organism evidence="1 2">
    <name type="scientific">Halorubrum distributum JCM 13916</name>
    <dbReference type="NCBI Taxonomy" id="1230455"/>
    <lineage>
        <taxon>Archaea</taxon>
        <taxon>Methanobacteriati</taxon>
        <taxon>Methanobacteriota</taxon>
        <taxon>Stenosarchaea group</taxon>
        <taxon>Halobacteria</taxon>
        <taxon>Halobacteriales</taxon>
        <taxon>Haloferacaceae</taxon>
        <taxon>Halorubrum</taxon>
        <taxon>Halorubrum distributum group</taxon>
    </lineage>
</organism>
<dbReference type="AlphaFoldDB" id="M0PAS7"/>
<comment type="caution">
    <text evidence="1">The sequence shown here is derived from an EMBL/GenBank/DDBJ whole genome shotgun (WGS) entry which is preliminary data.</text>
</comment>
<sequence>MIGFFLGMCLQFGEFGFRSGSFPLTGFSVEKYVIGTDSSGCRSQRHVEVFHFVGSFWEVVRAIFFTENLLLLEDRRSIRKLSHIRNPLDKT</sequence>
<evidence type="ECO:0000313" key="1">
    <source>
        <dbReference type="EMBL" id="EMA65930.1"/>
    </source>
</evidence>